<name>A0A640S2D1_9ACTN</name>
<sequence>MAHTTAVSPPLRSGTGRPVRLAESAACTDGLRMTTAAFFDWLAARQLIHAQQVERIRFDEMTQWHADPDTGDLRHRSGRFFSVQGLRVRSDFGPVAAWSQPIINQPECGILGIAIREFDGVPHLLMQAKSEPGNINGVQLSPTVQATRSNYTRVHGGSSVPYLDLFRSPEPDRVLADVLQSEQGSWFYRKRNRNMVVEAGPEVEAGEDFCWLTLGQLHTLMRHEDLINMDARTVLSCLPDWHTGADAPSADPGRGAALHTDREIRSWLTGRRAEHQISAERLPLTHVPEWHWSPEALSHESGRYFSIVAVHVGSRSREVPAWSQPLLRPHGDGVAALLVQRIGGVPHALMRARVEPGFADGVELGPTVQCTPENYAHLPAAARPPYLDLVLGGRAERTRFDTVLSEEGGRFHHARSRYLIIEVDSGDRVEEGAEFRWVSERQLDELLRYSGHLNVQARTLVAALRALR</sequence>
<feature type="binding site" description="from pocket A" evidence="1">
    <location>
        <begin position="407"/>
        <end position="410"/>
    </location>
    <ligand>
        <name>dTDP-4-dehydro-6-deoxy-alpha-D-glucose</name>
        <dbReference type="ChEBI" id="CHEBI:57649"/>
        <label>1</label>
    </ligand>
</feature>
<feature type="binding site" description="from pocket B" evidence="1">
    <location>
        <position position="185"/>
    </location>
    <ligand>
        <name>dTDP-4-dehydro-6-deoxy-alpha-D-glucose</name>
        <dbReference type="ChEBI" id="CHEBI:57649"/>
        <label>2</label>
    </ligand>
</feature>
<dbReference type="AlphaFoldDB" id="A0A640S2D1"/>
<gene>
    <name evidence="3" type="ORF">Scani_18910</name>
</gene>
<dbReference type="EMBL" id="BLIN01000003">
    <property type="protein sequence ID" value="GFE05623.1"/>
    <property type="molecule type" value="Genomic_DNA"/>
</dbReference>
<proteinExistence type="predicted"/>
<protein>
    <submittedName>
        <fullName evidence="3">NDP-hexose 2,3-dehydratase</fullName>
    </submittedName>
</protein>
<comment type="caution">
    <text evidence="3">The sequence shown here is derived from an EMBL/GenBank/DDBJ whole genome shotgun (WGS) entry which is preliminary data.</text>
</comment>
<feature type="binding site" description="from pocket B" evidence="1">
    <location>
        <position position="290"/>
    </location>
    <ligand>
        <name>dTDP-4-dehydro-6-deoxy-alpha-D-glucose</name>
        <dbReference type="ChEBI" id="CHEBI:57649"/>
        <label>2</label>
    </ligand>
</feature>
<accession>A0A640S2D1</accession>
<feature type="binding site" description="from pocket B" evidence="1">
    <location>
        <begin position="369"/>
        <end position="371"/>
    </location>
    <ligand>
        <name>dTDP-4-dehydro-6-deoxy-alpha-D-glucose</name>
        <dbReference type="ChEBI" id="CHEBI:57649"/>
        <label>2</label>
    </ligand>
</feature>
<feature type="binding site" description="from pocket A" evidence="1">
    <location>
        <begin position="147"/>
        <end position="151"/>
    </location>
    <ligand>
        <name>dTDP-4-dehydro-6-deoxy-alpha-D-glucose</name>
        <dbReference type="ChEBI" id="CHEBI:57649"/>
        <label>1</label>
    </ligand>
</feature>
<organism evidence="3 4">
    <name type="scientific">Streptomyces caniferus</name>
    <dbReference type="NCBI Taxonomy" id="285557"/>
    <lineage>
        <taxon>Bacteria</taxon>
        <taxon>Bacillati</taxon>
        <taxon>Actinomycetota</taxon>
        <taxon>Actinomycetes</taxon>
        <taxon>Kitasatosporales</taxon>
        <taxon>Streptomycetaceae</taxon>
        <taxon>Streptomyces</taxon>
    </lineage>
</organism>
<feature type="domain" description="dTDP-4-dehydro-6-deoxy-alpha-D-glucopyranose 2,3-dehydratase" evidence="2">
    <location>
        <begin position="36"/>
        <end position="238"/>
    </location>
</feature>
<feature type="binding site" description="from pocket B" evidence="1">
    <location>
        <position position="353"/>
    </location>
    <ligand>
        <name>dTDP-4-dehydro-6-deoxy-alpha-D-glucose</name>
        <dbReference type="ChEBI" id="CHEBI:57649"/>
        <label>2</label>
    </ligand>
</feature>
<dbReference type="GO" id="GO:0016829">
    <property type="term" value="F:lyase activity"/>
    <property type="evidence" value="ECO:0007669"/>
    <property type="project" value="InterPro"/>
</dbReference>
<feature type="binding site" description="from pocket A" evidence="1">
    <location>
        <position position="64"/>
    </location>
    <ligand>
        <name>dTDP-4-dehydro-6-deoxy-alpha-D-glucose</name>
        <dbReference type="ChEBI" id="CHEBI:57649"/>
        <label>1</label>
    </ligand>
</feature>
<feature type="domain" description="dTDP-4-dehydro-6-deoxy-alpha-D-glucopyranose 2,3-dehydratase" evidence="2">
    <location>
        <begin position="262"/>
        <end position="464"/>
    </location>
</feature>
<evidence type="ECO:0000259" key="2">
    <source>
        <dbReference type="Pfam" id="PF03559"/>
    </source>
</evidence>
<dbReference type="InterPro" id="IPR005212">
    <property type="entry name" value="EvaA-like"/>
</dbReference>
<dbReference type="Proteomes" id="UP000435837">
    <property type="component" value="Unassembled WGS sequence"/>
</dbReference>
<feature type="binding site" description="from pocket A" evidence="1">
    <location>
        <position position="230"/>
    </location>
    <ligand>
        <name>dTDP-4-dehydro-6-deoxy-alpha-D-glucose</name>
        <dbReference type="ChEBI" id="CHEBI:57649"/>
        <label>1</label>
    </ligand>
</feature>
<reference evidence="3 4" key="1">
    <citation type="submission" date="2019-12" db="EMBL/GenBank/DDBJ databases">
        <title>Whole genome shotgun sequence of Streptomyces caniferus NBRC 15389.</title>
        <authorList>
            <person name="Ichikawa N."/>
            <person name="Kimura A."/>
            <person name="Kitahashi Y."/>
            <person name="Komaki H."/>
            <person name="Tamura T."/>
        </authorList>
    </citation>
    <scope>NUCLEOTIDE SEQUENCE [LARGE SCALE GENOMIC DNA]</scope>
    <source>
        <strain evidence="3 4">NBRC 15389</strain>
    </source>
</reference>
<evidence type="ECO:0000313" key="3">
    <source>
        <dbReference type="EMBL" id="GFE05623.1"/>
    </source>
</evidence>
<evidence type="ECO:0000256" key="1">
    <source>
        <dbReference type="PIRSR" id="PIRSR605212-50"/>
    </source>
</evidence>
<dbReference type="RefSeq" id="WP_159472109.1">
    <property type="nucleotide sequence ID" value="NZ_BAAATH010000041.1"/>
</dbReference>
<feature type="binding site" description="from pocket B" evidence="1">
    <location>
        <begin position="374"/>
        <end position="375"/>
    </location>
    <ligand>
        <name>dTDP-4-dehydro-6-deoxy-alpha-D-glucose</name>
        <dbReference type="ChEBI" id="CHEBI:57649"/>
        <label>2</label>
    </ligand>
</feature>
<dbReference type="OrthoDB" id="9814961at2"/>
<dbReference type="Gene3D" id="3.90.79.40">
    <property type="entry name" value="EvaA sugar 2,3-dehydratase subunit"/>
    <property type="match status" value="2"/>
</dbReference>
<dbReference type="InterPro" id="IPR038153">
    <property type="entry name" value="EvaA-like_sf"/>
</dbReference>
<evidence type="ECO:0000313" key="4">
    <source>
        <dbReference type="Proteomes" id="UP000435837"/>
    </source>
</evidence>
<dbReference type="Pfam" id="PF03559">
    <property type="entry name" value="Hexose_dehydrat"/>
    <property type="match status" value="2"/>
</dbReference>